<keyword evidence="3 10" id="KW-0863">Zinc-finger</keyword>
<evidence type="ECO:0000256" key="9">
    <source>
        <dbReference type="ARBA" id="ARBA00056472"/>
    </source>
</evidence>
<dbReference type="InterPro" id="IPR036893">
    <property type="entry name" value="SBP_sf"/>
</dbReference>
<keyword evidence="14" id="KW-1185">Reference proteome</keyword>
<evidence type="ECO:0000256" key="11">
    <source>
        <dbReference type="SAM" id="MobiDB-lite"/>
    </source>
</evidence>
<dbReference type="PANTHER" id="PTHR31251">
    <property type="entry name" value="SQUAMOSA PROMOTER-BINDING-LIKE PROTEIN 4"/>
    <property type="match status" value="1"/>
</dbReference>
<dbReference type="Gramene" id="mRNA:HanXRQr2_Chr16g0759931">
    <property type="protein sequence ID" value="mRNA:HanXRQr2_Chr16g0759931"/>
    <property type="gene ID" value="HanXRQr2_Chr16g0759931"/>
</dbReference>
<dbReference type="GO" id="GO:0001216">
    <property type="term" value="F:DNA-binding transcription activator activity"/>
    <property type="evidence" value="ECO:0000318"/>
    <property type="project" value="GO_Central"/>
</dbReference>
<feature type="region of interest" description="Disordered" evidence="11">
    <location>
        <begin position="233"/>
        <end position="274"/>
    </location>
</feature>
<dbReference type="GO" id="GO:0009556">
    <property type="term" value="P:microsporogenesis"/>
    <property type="evidence" value="ECO:0007669"/>
    <property type="project" value="EnsemblPlants"/>
</dbReference>
<dbReference type="AlphaFoldDB" id="A0A9K3DU29"/>
<dbReference type="Pfam" id="PF03110">
    <property type="entry name" value="SBP"/>
    <property type="match status" value="1"/>
</dbReference>
<evidence type="ECO:0000259" key="12">
    <source>
        <dbReference type="PROSITE" id="PS51141"/>
    </source>
</evidence>
<evidence type="ECO:0000256" key="1">
    <source>
        <dbReference type="ARBA" id="ARBA00004123"/>
    </source>
</evidence>
<dbReference type="Proteomes" id="UP000215914">
    <property type="component" value="Unassembled WGS sequence"/>
</dbReference>
<name>A0A9K3DU29_HELAN</name>
<keyword evidence="2" id="KW-0479">Metal-binding</keyword>
<dbReference type="PROSITE" id="PS51141">
    <property type="entry name" value="ZF_SBP"/>
    <property type="match status" value="1"/>
</dbReference>
<dbReference type="GO" id="GO:0008270">
    <property type="term" value="F:zinc ion binding"/>
    <property type="evidence" value="ECO:0007669"/>
    <property type="project" value="UniProtKB-KW"/>
</dbReference>
<dbReference type="EMBL" id="MNCJ02000331">
    <property type="protein sequence ID" value="KAF5761000.1"/>
    <property type="molecule type" value="Genomic_DNA"/>
</dbReference>
<reference evidence="13" key="1">
    <citation type="journal article" date="2017" name="Nature">
        <title>The sunflower genome provides insights into oil metabolism, flowering and Asterid evolution.</title>
        <authorList>
            <person name="Badouin H."/>
            <person name="Gouzy J."/>
            <person name="Grassa C.J."/>
            <person name="Murat F."/>
            <person name="Staton S.E."/>
            <person name="Cottret L."/>
            <person name="Lelandais-Briere C."/>
            <person name="Owens G.L."/>
            <person name="Carrere S."/>
            <person name="Mayjonade B."/>
            <person name="Legrand L."/>
            <person name="Gill N."/>
            <person name="Kane N.C."/>
            <person name="Bowers J.E."/>
            <person name="Hubner S."/>
            <person name="Bellec A."/>
            <person name="Berard A."/>
            <person name="Berges H."/>
            <person name="Blanchet N."/>
            <person name="Boniface M.C."/>
            <person name="Brunel D."/>
            <person name="Catrice O."/>
            <person name="Chaidir N."/>
            <person name="Claudel C."/>
            <person name="Donnadieu C."/>
            <person name="Faraut T."/>
            <person name="Fievet G."/>
            <person name="Helmstetter N."/>
            <person name="King M."/>
            <person name="Knapp S.J."/>
            <person name="Lai Z."/>
            <person name="Le Paslier M.C."/>
            <person name="Lippi Y."/>
            <person name="Lorenzon L."/>
            <person name="Mandel J.R."/>
            <person name="Marage G."/>
            <person name="Marchand G."/>
            <person name="Marquand E."/>
            <person name="Bret-Mestries E."/>
            <person name="Morien E."/>
            <person name="Nambeesan S."/>
            <person name="Nguyen T."/>
            <person name="Pegot-Espagnet P."/>
            <person name="Pouilly N."/>
            <person name="Raftis F."/>
            <person name="Sallet E."/>
            <person name="Schiex T."/>
            <person name="Thomas J."/>
            <person name="Vandecasteele C."/>
            <person name="Vares D."/>
            <person name="Vear F."/>
            <person name="Vautrin S."/>
            <person name="Crespi M."/>
            <person name="Mangin B."/>
            <person name="Burke J.M."/>
            <person name="Salse J."/>
            <person name="Munos S."/>
            <person name="Vincourt P."/>
            <person name="Rieseberg L.H."/>
            <person name="Langlade N.B."/>
        </authorList>
    </citation>
    <scope>NUCLEOTIDE SEQUENCE</scope>
    <source>
        <tissue evidence="13">Leaves</tissue>
    </source>
</reference>
<dbReference type="PANTHER" id="PTHR31251:SF169">
    <property type="entry name" value="SQUAMOSA PROMOTER-BINDING-LIKE PROTEIN 8"/>
    <property type="match status" value="1"/>
</dbReference>
<keyword evidence="6" id="KW-0238">DNA-binding</keyword>
<keyword evidence="7" id="KW-0804">Transcription</keyword>
<feature type="compositionally biased region" description="Polar residues" evidence="11">
    <location>
        <begin position="242"/>
        <end position="263"/>
    </location>
</feature>
<keyword evidence="4" id="KW-0862">Zinc</keyword>
<evidence type="ECO:0000256" key="10">
    <source>
        <dbReference type="PROSITE-ProRule" id="PRU00470"/>
    </source>
</evidence>
<organism evidence="13 14">
    <name type="scientific">Helianthus annuus</name>
    <name type="common">Common sunflower</name>
    <dbReference type="NCBI Taxonomy" id="4232"/>
    <lineage>
        <taxon>Eukaryota</taxon>
        <taxon>Viridiplantae</taxon>
        <taxon>Streptophyta</taxon>
        <taxon>Embryophyta</taxon>
        <taxon>Tracheophyta</taxon>
        <taxon>Spermatophyta</taxon>
        <taxon>Magnoliopsida</taxon>
        <taxon>eudicotyledons</taxon>
        <taxon>Gunneridae</taxon>
        <taxon>Pentapetalae</taxon>
        <taxon>asterids</taxon>
        <taxon>campanulids</taxon>
        <taxon>Asterales</taxon>
        <taxon>Asteraceae</taxon>
        <taxon>Asteroideae</taxon>
        <taxon>Heliantheae alliance</taxon>
        <taxon>Heliantheae</taxon>
        <taxon>Helianthus</taxon>
    </lineage>
</organism>
<evidence type="ECO:0000256" key="7">
    <source>
        <dbReference type="ARBA" id="ARBA00023163"/>
    </source>
</evidence>
<feature type="region of interest" description="Disordered" evidence="11">
    <location>
        <begin position="1"/>
        <end position="33"/>
    </location>
</feature>
<dbReference type="InterPro" id="IPR044817">
    <property type="entry name" value="SBP-like"/>
</dbReference>
<dbReference type="FunFam" id="4.10.1100.10:FF:000001">
    <property type="entry name" value="Squamosa promoter-binding-like protein 14"/>
    <property type="match status" value="1"/>
</dbReference>
<reference evidence="13" key="2">
    <citation type="submission" date="2020-06" db="EMBL/GenBank/DDBJ databases">
        <title>Helianthus annuus Genome sequencing and assembly Release 2.</title>
        <authorList>
            <person name="Gouzy J."/>
            <person name="Langlade N."/>
            <person name="Munos S."/>
        </authorList>
    </citation>
    <scope>NUCLEOTIDE SEQUENCE</scope>
    <source>
        <tissue evidence="13">Leaves</tissue>
    </source>
</reference>
<dbReference type="OrthoDB" id="514967at2759"/>
<dbReference type="GO" id="GO:0005634">
    <property type="term" value="C:nucleus"/>
    <property type="evidence" value="ECO:0000318"/>
    <property type="project" value="GO_Central"/>
</dbReference>
<keyword evidence="5" id="KW-0805">Transcription regulation</keyword>
<comment type="caution">
    <text evidence="13">The sequence shown here is derived from an EMBL/GenBank/DDBJ whole genome shotgun (WGS) entry which is preliminary data.</text>
</comment>
<dbReference type="Gene3D" id="4.10.1100.10">
    <property type="entry name" value="Transcription factor, SBP-box domain"/>
    <property type="match status" value="1"/>
</dbReference>
<evidence type="ECO:0000256" key="4">
    <source>
        <dbReference type="ARBA" id="ARBA00022833"/>
    </source>
</evidence>
<accession>A0A9K3DU29</accession>
<keyword evidence="8" id="KW-0539">Nucleus</keyword>
<evidence type="ECO:0000313" key="13">
    <source>
        <dbReference type="EMBL" id="KAF5761000.1"/>
    </source>
</evidence>
<evidence type="ECO:0000256" key="8">
    <source>
        <dbReference type="ARBA" id="ARBA00023242"/>
    </source>
</evidence>
<protein>
    <submittedName>
        <fullName evidence="13">Transcription factor SBP family</fullName>
    </submittedName>
</protein>
<evidence type="ECO:0000256" key="3">
    <source>
        <dbReference type="ARBA" id="ARBA00022771"/>
    </source>
</evidence>
<dbReference type="GO" id="GO:0000976">
    <property type="term" value="F:transcription cis-regulatory region binding"/>
    <property type="evidence" value="ECO:0000318"/>
    <property type="project" value="GO_Central"/>
</dbReference>
<comment type="function">
    <text evidence="9">Probable transcriptional factor. Binds to the promoter of the SQUAMOSA gene.</text>
</comment>
<dbReference type="GO" id="GO:0048653">
    <property type="term" value="P:anther development"/>
    <property type="evidence" value="ECO:0007669"/>
    <property type="project" value="EnsemblPlants"/>
</dbReference>
<proteinExistence type="predicted"/>
<evidence type="ECO:0000256" key="5">
    <source>
        <dbReference type="ARBA" id="ARBA00023015"/>
    </source>
</evidence>
<evidence type="ECO:0000256" key="2">
    <source>
        <dbReference type="ARBA" id="ARBA00022723"/>
    </source>
</evidence>
<sequence>MLDYEWSNPPPTMFTGSVSGEEAGSQADHPSRNIFDHYSQTFNETTPNNTHYLDPNDFLHHTHNPTQHYLHNPTHFTSIYDPRAYTGYSTYPLEPDGLNGQTGFMVMPKTEPEPGGCGYDYNNNNNRIGLNLGGRTYFSSAEDEMVNRLYGRSRPVDMVAHVNSPKCQAEGCNADLSHAKHYHRRHKVCEFHSKASTVVAAGLTQRFCQQCSRFHLLLEFDNGKRSCRRRLADHNRRRRKSSQNQDHSKSLVTPTSTQSSSSDIPPRCEPDLKG</sequence>
<evidence type="ECO:0000256" key="6">
    <source>
        <dbReference type="ARBA" id="ARBA00023125"/>
    </source>
</evidence>
<dbReference type="InterPro" id="IPR004333">
    <property type="entry name" value="SBP_dom"/>
</dbReference>
<evidence type="ECO:0000313" key="14">
    <source>
        <dbReference type="Proteomes" id="UP000215914"/>
    </source>
</evidence>
<comment type="subcellular location">
    <subcellularLocation>
        <location evidence="1">Nucleus</location>
    </subcellularLocation>
</comment>
<gene>
    <name evidence="13" type="ORF">HanXRQr2_Chr16g0759931</name>
</gene>
<dbReference type="SUPFAM" id="SSF103612">
    <property type="entry name" value="SBT domain"/>
    <property type="match status" value="1"/>
</dbReference>
<dbReference type="GO" id="GO:0009554">
    <property type="term" value="P:megasporogenesis"/>
    <property type="evidence" value="ECO:0007669"/>
    <property type="project" value="EnsemblPlants"/>
</dbReference>
<feature type="domain" description="SBP-type" evidence="12">
    <location>
        <begin position="164"/>
        <end position="241"/>
    </location>
</feature>